<evidence type="ECO:0000313" key="1">
    <source>
        <dbReference type="EMBL" id="MEJ8571280.1"/>
    </source>
</evidence>
<dbReference type="EMBL" id="JAZHOF010000003">
    <property type="protein sequence ID" value="MEJ8571280.1"/>
    <property type="molecule type" value="Genomic_DNA"/>
</dbReference>
<proteinExistence type="predicted"/>
<dbReference type="RefSeq" id="WP_340328983.1">
    <property type="nucleotide sequence ID" value="NZ_JAZHOF010000003.1"/>
</dbReference>
<gene>
    <name evidence="1" type="ORF">V3328_07340</name>
</gene>
<comment type="caution">
    <text evidence="1">The sequence shown here is derived from an EMBL/GenBank/DDBJ whole genome shotgun (WGS) entry which is preliminary data.</text>
</comment>
<dbReference type="AlphaFoldDB" id="A0AAW9RSL5"/>
<keyword evidence="2" id="KW-1185">Reference proteome</keyword>
<name>A0AAW9RSL5_9HYPH</name>
<organism evidence="1 2">
    <name type="scientific">Microbaculum marinum</name>
    <dbReference type="NCBI Taxonomy" id="1764581"/>
    <lineage>
        <taxon>Bacteria</taxon>
        <taxon>Pseudomonadati</taxon>
        <taxon>Pseudomonadota</taxon>
        <taxon>Alphaproteobacteria</taxon>
        <taxon>Hyphomicrobiales</taxon>
        <taxon>Tepidamorphaceae</taxon>
        <taxon>Microbaculum</taxon>
    </lineage>
</organism>
<accession>A0AAW9RSL5</accession>
<sequence>MISVTLHDVTSVELCREFVTNRGSRTLRITCADGATLEIHCFGETVDLTALRRSADFRDIGTARHGADEAA</sequence>
<reference evidence="1 2" key="1">
    <citation type="submission" date="2024-02" db="EMBL/GenBank/DDBJ databases">
        <title>Genome analysis and characterization of Microbaculum marinisediminis sp. nov., isolated from marine sediment.</title>
        <authorList>
            <person name="Du Z.-J."/>
            <person name="Ye Y.-Q."/>
            <person name="Zhang Z.-R."/>
            <person name="Yuan S.-M."/>
            <person name="Zhang X.-Y."/>
        </authorList>
    </citation>
    <scope>NUCLEOTIDE SEQUENCE [LARGE SCALE GENOMIC DNA]</scope>
    <source>
        <strain evidence="1 2">SDUM1044001</strain>
    </source>
</reference>
<dbReference type="Proteomes" id="UP001378188">
    <property type="component" value="Unassembled WGS sequence"/>
</dbReference>
<protein>
    <submittedName>
        <fullName evidence="1">Uncharacterized protein</fullName>
    </submittedName>
</protein>
<evidence type="ECO:0000313" key="2">
    <source>
        <dbReference type="Proteomes" id="UP001378188"/>
    </source>
</evidence>